<dbReference type="KEGG" id="psco:LY89DRAFT_108212"/>
<dbReference type="AlphaFoldDB" id="A0A194X525"/>
<evidence type="ECO:0000256" key="2">
    <source>
        <dbReference type="ARBA" id="ARBA00022771"/>
    </source>
</evidence>
<dbReference type="InterPro" id="IPR013087">
    <property type="entry name" value="Znf_C2H2_type"/>
</dbReference>
<dbReference type="GeneID" id="28814781"/>
<evidence type="ECO:0000256" key="5">
    <source>
        <dbReference type="SAM" id="MobiDB-lite"/>
    </source>
</evidence>
<dbReference type="PANTHER" id="PTHR23235">
    <property type="entry name" value="KRUEPPEL-LIKE TRANSCRIPTION FACTOR"/>
    <property type="match status" value="1"/>
</dbReference>
<protein>
    <recommendedName>
        <fullName evidence="6">C2H2-type domain-containing protein</fullName>
    </recommendedName>
</protein>
<dbReference type="InterPro" id="IPR036236">
    <property type="entry name" value="Znf_C2H2_sf"/>
</dbReference>
<organism evidence="7 8">
    <name type="scientific">Mollisia scopiformis</name>
    <name type="common">Conifer needle endophyte fungus</name>
    <name type="synonym">Phialocephala scopiformis</name>
    <dbReference type="NCBI Taxonomy" id="149040"/>
    <lineage>
        <taxon>Eukaryota</taxon>
        <taxon>Fungi</taxon>
        <taxon>Dikarya</taxon>
        <taxon>Ascomycota</taxon>
        <taxon>Pezizomycotina</taxon>
        <taxon>Leotiomycetes</taxon>
        <taxon>Helotiales</taxon>
        <taxon>Mollisiaceae</taxon>
        <taxon>Mollisia</taxon>
    </lineage>
</organism>
<dbReference type="InterPro" id="IPR059095">
    <property type="entry name" value="Znf_C2H2_17_2nd"/>
</dbReference>
<dbReference type="Proteomes" id="UP000070700">
    <property type="component" value="Unassembled WGS sequence"/>
</dbReference>
<dbReference type="PROSITE" id="PS50157">
    <property type="entry name" value="ZINC_FINGER_C2H2_2"/>
    <property type="match status" value="1"/>
</dbReference>
<feature type="region of interest" description="Disordered" evidence="5">
    <location>
        <begin position="214"/>
        <end position="280"/>
    </location>
</feature>
<sequence>MEYNQNGNRPSRANANRRTNSMNVPTTTQPGLANSSENLHIPRTQSLSYHMDANAAPEETHSPMTAMQSEDNMPFNGFSNVPTSFFLPDQLNYSPEDPIYNPGWSSHSQYGSMDDYGRPDAYGQGHSNFQGASSVYEAPDAHSSSATYNHAESSAQPSMWTSNYQAGQGISDADFDIASFQMPARTLTQTPAPISSADTFDGSTVPLSFENMLSDPQFSPTGSAASSHSSYDTMWSTSRNATSHTATNSDPNVPIQPAASPTQMTQMSPPSDTNSLKPYRCNQRGCTRSYARKFELYRHQRRHTGVKSHHCQVPGCERGPRNGFYRKDHLRQHMRQVHGS</sequence>
<keyword evidence="1" id="KW-0479">Metal-binding</keyword>
<dbReference type="EMBL" id="KQ947418">
    <property type="protein sequence ID" value="KUJ15280.1"/>
    <property type="molecule type" value="Genomic_DNA"/>
</dbReference>
<evidence type="ECO:0000256" key="1">
    <source>
        <dbReference type="ARBA" id="ARBA00022723"/>
    </source>
</evidence>
<evidence type="ECO:0000256" key="4">
    <source>
        <dbReference type="PROSITE-ProRule" id="PRU00042"/>
    </source>
</evidence>
<dbReference type="InParanoid" id="A0A194X525"/>
<dbReference type="RefSeq" id="XP_018069635.1">
    <property type="nucleotide sequence ID" value="XM_018205055.1"/>
</dbReference>
<name>A0A194X525_MOLSC</name>
<dbReference type="GO" id="GO:0000978">
    <property type="term" value="F:RNA polymerase II cis-regulatory region sequence-specific DNA binding"/>
    <property type="evidence" value="ECO:0007669"/>
    <property type="project" value="TreeGrafter"/>
</dbReference>
<feature type="region of interest" description="Disordered" evidence="5">
    <location>
        <begin position="1"/>
        <end position="38"/>
    </location>
</feature>
<proteinExistence type="predicted"/>
<reference evidence="7 8" key="1">
    <citation type="submission" date="2015-10" db="EMBL/GenBank/DDBJ databases">
        <title>Full genome of DAOMC 229536 Phialocephala scopiformis, a fungal endophyte of spruce producing the potent anti-insectan compound rugulosin.</title>
        <authorList>
            <consortium name="DOE Joint Genome Institute"/>
            <person name="Walker A.K."/>
            <person name="Frasz S.L."/>
            <person name="Seifert K.A."/>
            <person name="Miller J.D."/>
            <person name="Mondo S.J."/>
            <person name="Labutti K."/>
            <person name="Lipzen A."/>
            <person name="Dockter R."/>
            <person name="Kennedy M."/>
            <person name="Grigoriev I.V."/>
            <person name="Spatafora J.W."/>
        </authorList>
    </citation>
    <scope>NUCLEOTIDE SEQUENCE [LARGE SCALE GENOMIC DNA]</scope>
    <source>
        <strain evidence="7 8">CBS 120377</strain>
    </source>
</reference>
<keyword evidence="8" id="KW-1185">Reference proteome</keyword>
<dbReference type="SMART" id="SM00355">
    <property type="entry name" value="ZnF_C2H2"/>
    <property type="match status" value="2"/>
</dbReference>
<feature type="compositionally biased region" description="Polar residues" evidence="5">
    <location>
        <begin position="259"/>
        <end position="276"/>
    </location>
</feature>
<evidence type="ECO:0000313" key="8">
    <source>
        <dbReference type="Proteomes" id="UP000070700"/>
    </source>
</evidence>
<dbReference type="Pfam" id="PF26176">
    <property type="entry name" value="zf_C2H2_17_2"/>
    <property type="match status" value="1"/>
</dbReference>
<dbReference type="PANTHER" id="PTHR23235:SF120">
    <property type="entry name" value="KRUPPEL-LIKE FACTOR 15"/>
    <property type="match status" value="1"/>
</dbReference>
<evidence type="ECO:0000259" key="6">
    <source>
        <dbReference type="PROSITE" id="PS50157"/>
    </source>
</evidence>
<dbReference type="GO" id="GO:0000981">
    <property type="term" value="F:DNA-binding transcription factor activity, RNA polymerase II-specific"/>
    <property type="evidence" value="ECO:0007669"/>
    <property type="project" value="TreeGrafter"/>
</dbReference>
<feature type="domain" description="C2H2-type" evidence="6">
    <location>
        <begin position="279"/>
        <end position="308"/>
    </location>
</feature>
<keyword evidence="2 4" id="KW-0863">Zinc-finger</keyword>
<dbReference type="PROSITE" id="PS00028">
    <property type="entry name" value="ZINC_FINGER_C2H2_1"/>
    <property type="match status" value="1"/>
</dbReference>
<dbReference type="Gene3D" id="3.30.160.60">
    <property type="entry name" value="Classic Zinc Finger"/>
    <property type="match status" value="2"/>
</dbReference>
<dbReference type="OrthoDB" id="5305647at2759"/>
<evidence type="ECO:0000313" key="7">
    <source>
        <dbReference type="EMBL" id="KUJ15280.1"/>
    </source>
</evidence>
<feature type="compositionally biased region" description="Polar residues" evidence="5">
    <location>
        <begin position="231"/>
        <end position="251"/>
    </location>
</feature>
<keyword evidence="3" id="KW-0862">Zinc</keyword>
<dbReference type="FunCoup" id="A0A194X525">
    <property type="interactions" value="411"/>
</dbReference>
<gene>
    <name evidence="7" type="ORF">LY89DRAFT_108212</name>
</gene>
<accession>A0A194X525</accession>
<dbReference type="SUPFAM" id="SSF57667">
    <property type="entry name" value="beta-beta-alpha zinc fingers"/>
    <property type="match status" value="1"/>
</dbReference>
<evidence type="ECO:0000256" key="3">
    <source>
        <dbReference type="ARBA" id="ARBA00022833"/>
    </source>
</evidence>
<dbReference type="GO" id="GO:0008270">
    <property type="term" value="F:zinc ion binding"/>
    <property type="evidence" value="ECO:0007669"/>
    <property type="project" value="UniProtKB-KW"/>
</dbReference>